<keyword evidence="2" id="KW-0732">Signal</keyword>
<dbReference type="InParanoid" id="A0A2P6MRS6"/>
<feature type="transmembrane region" description="Helical" evidence="1">
    <location>
        <begin position="843"/>
        <end position="866"/>
    </location>
</feature>
<dbReference type="Proteomes" id="UP000241769">
    <property type="component" value="Unassembled WGS sequence"/>
</dbReference>
<reference evidence="3 4" key="1">
    <citation type="journal article" date="2018" name="Genome Biol. Evol.">
        <title>Multiple Roots of Fruiting Body Formation in Amoebozoa.</title>
        <authorList>
            <person name="Hillmann F."/>
            <person name="Forbes G."/>
            <person name="Novohradska S."/>
            <person name="Ferling I."/>
            <person name="Riege K."/>
            <person name="Groth M."/>
            <person name="Westermann M."/>
            <person name="Marz M."/>
            <person name="Spaller T."/>
            <person name="Winckler T."/>
            <person name="Schaap P."/>
            <person name="Glockner G."/>
        </authorList>
    </citation>
    <scope>NUCLEOTIDE SEQUENCE [LARGE SCALE GENOMIC DNA]</scope>
    <source>
        <strain evidence="3 4">Jena</strain>
    </source>
</reference>
<dbReference type="AlphaFoldDB" id="A0A2P6MRS6"/>
<feature type="chain" id="PRO_5015148159" evidence="2">
    <location>
        <begin position="20"/>
        <end position="878"/>
    </location>
</feature>
<protein>
    <submittedName>
        <fullName evidence="3">Uncharacterized protein</fullName>
    </submittedName>
</protein>
<keyword evidence="1" id="KW-0472">Membrane</keyword>
<evidence type="ECO:0000313" key="3">
    <source>
        <dbReference type="EMBL" id="PRP74409.1"/>
    </source>
</evidence>
<proteinExistence type="predicted"/>
<sequence length="878" mass="97654">MESVRLLFLLTLCISFSVADDCLFLNSCNATLPSSEPNCWNCTSEQKLPTSESTIIFQSVDDMTLSNLSLVVRDIFVRDSRILWRHSNVSSIRFTIENSDFALGGSTLNIQEHLSVQSSSDEPSSLKLYDSVVSSNTSLFNRTKVSFLPGVSNLNTFNSTFSLLMEGTLYIDSNVIWNGHLDSSASTFGASASHTMDTQVAVTSWTIRNSTLLVDAFTFSLPMVLEHVTSNPPSSEGPIFDHEVTITSSIMQHITRCSSCRVSNSSLYNIPEYSILHLSGSIQIFGEPTYSSGTTLFGSPGLTIDSASSINLNATSLIGPFMWHADTFTFVNCLFNSTSPSIGNSSLLNATTIEISNSTIHGAWSLVGEEENGLRRTNGTSTLHLVGPWFLSMVRAKDVTLDEMDTDGHRGPSIVIDADRLIIRRLVVSMYNYYITLSNTTSYTIQEIYLTSGYLYSTTPVRGGIPTDFLDSLRTDSDCSTYVKGSSLSVHYNTTALYVMYVPPTPDITYGWSNGISTYFHFDEAVSYWYYSYCTDDALVYHNLIIEDNGSHRIITSSPTGDTYWLPALSGQEDGCTHKRVKAYLVGATTSNENTRSTAIEVDILPGDLVKHRFYPWGNYNETDYSMRAMEGENSGKIQIRWNASTVPQACGYKAEYFIFGNDTVPISLGNSTYRAARSYSSSCMVYAYDVPTVSILYSKDDDHFTSPPYVPYADTYYTSNSFFRSLVPVEPSITPEKLHLSVIYVSSYSDRKTLRSDDPLPYVCSCGTYKLILRFHHLNGTWLDSETMTSQSRDLSVYLPYGRYIVYMTGVCSSGSYGVGGYGKTVRVELDLEKEPPSPLRWIIPVSIVGGLFLVVGGIVGFILIRKRQKYNYYRLE</sequence>
<comment type="caution">
    <text evidence="3">The sequence shown here is derived from an EMBL/GenBank/DDBJ whole genome shotgun (WGS) entry which is preliminary data.</text>
</comment>
<dbReference type="EMBL" id="MDYQ01000464">
    <property type="protein sequence ID" value="PRP74409.1"/>
    <property type="molecule type" value="Genomic_DNA"/>
</dbReference>
<feature type="signal peptide" evidence="2">
    <location>
        <begin position="1"/>
        <end position="19"/>
    </location>
</feature>
<evidence type="ECO:0000256" key="1">
    <source>
        <dbReference type="SAM" id="Phobius"/>
    </source>
</evidence>
<evidence type="ECO:0000313" key="4">
    <source>
        <dbReference type="Proteomes" id="UP000241769"/>
    </source>
</evidence>
<organism evidence="3 4">
    <name type="scientific">Planoprotostelium fungivorum</name>
    <dbReference type="NCBI Taxonomy" id="1890364"/>
    <lineage>
        <taxon>Eukaryota</taxon>
        <taxon>Amoebozoa</taxon>
        <taxon>Evosea</taxon>
        <taxon>Variosea</taxon>
        <taxon>Cavosteliida</taxon>
        <taxon>Cavosteliaceae</taxon>
        <taxon>Planoprotostelium</taxon>
    </lineage>
</organism>
<evidence type="ECO:0000256" key="2">
    <source>
        <dbReference type="SAM" id="SignalP"/>
    </source>
</evidence>
<gene>
    <name evidence="3" type="ORF">PROFUN_10307</name>
</gene>
<accession>A0A2P6MRS6</accession>
<keyword evidence="4" id="KW-1185">Reference proteome</keyword>
<keyword evidence="1" id="KW-0812">Transmembrane</keyword>
<keyword evidence="1" id="KW-1133">Transmembrane helix</keyword>
<name>A0A2P6MRS6_9EUKA</name>